<protein>
    <submittedName>
        <fullName evidence="1">Uncharacterized protein</fullName>
    </submittedName>
</protein>
<evidence type="ECO:0000313" key="1">
    <source>
        <dbReference type="EMBL" id="KAK3714153.1"/>
    </source>
</evidence>
<accession>A0ACC3NBW2</accession>
<evidence type="ECO:0000313" key="2">
    <source>
        <dbReference type="Proteomes" id="UP001281147"/>
    </source>
</evidence>
<sequence length="717" mass="80598">MAPAASAPSKPDNEHFPLEEIVFSCSMCQATVSDVYATVESNHGFHSGTGDEDGIVTKMWVAACSHVTCAKHLENGAPPFHPKDEPPRAPCPKCMKDTGDHTPKDLYGIRGLSAGEYDPIIPDYWLQCPAVKLDTNISGMEAVRFQYMALGHYSRQIRKRWKTAVNKQTAMESACSKERKSRRQIQSDLNDLKVKVQSLEKSEAKLKKWEDREPLIHHMLAQVHPMVTYGISLRLLVPHTYVQKYSFEPDHPTHSKHIQDNRRSEQERREPRTLSDALVAGQGNSSSARKRKREDNMDAGANNDGTQRPRGSSRDLMPPPLPKFRPSNRVDNSIYGLAAPHPSQPAPLSGQPIEVFDGRAWAPAEAQQQSNFSLDSQRLQKQIEMHRHSPFQPVQYHYGQQQEPTSHTSRLQMQPAQHTRDWNHFYDTEPFAQLSIHSPHREHALYCEQGQSTHHEQRQFPTQYERSARAGYNDPAYGAAMQQPEREQLPIRSTAYRPPAAYGTPPPQKPSNVLPASVISPFFKRDSATYRPPTLERPPTRGSYVRPQYATLGRDSMPGFAKAPARPYMSQAPVQSRSLNGLSFIDRPHRPADHQPLYQASGRRDGTMGEYQPALQVPQTPRNSRGLFQRPDRPLPSAPYAISRAQSSTHRGRVSLPPTNGPSSYLAGRQDNALSQLPGVRGVSSQRGLPTYRRQPNEYDAARGLFSSAGGRRSVRR</sequence>
<name>A0ACC3NBW2_9PEZI</name>
<keyword evidence="2" id="KW-1185">Reference proteome</keyword>
<gene>
    <name evidence="1" type="ORF">LTR37_007955</name>
</gene>
<reference evidence="1" key="1">
    <citation type="submission" date="2023-07" db="EMBL/GenBank/DDBJ databases">
        <title>Black Yeasts Isolated from many extreme environments.</title>
        <authorList>
            <person name="Coleine C."/>
            <person name="Stajich J.E."/>
            <person name="Selbmann L."/>
        </authorList>
    </citation>
    <scope>NUCLEOTIDE SEQUENCE</scope>
    <source>
        <strain evidence="1">CCFEE 5714</strain>
    </source>
</reference>
<dbReference type="EMBL" id="JAUTXU010000057">
    <property type="protein sequence ID" value="KAK3714153.1"/>
    <property type="molecule type" value="Genomic_DNA"/>
</dbReference>
<proteinExistence type="predicted"/>
<dbReference type="Proteomes" id="UP001281147">
    <property type="component" value="Unassembled WGS sequence"/>
</dbReference>
<comment type="caution">
    <text evidence="1">The sequence shown here is derived from an EMBL/GenBank/DDBJ whole genome shotgun (WGS) entry which is preliminary data.</text>
</comment>
<organism evidence="1 2">
    <name type="scientific">Vermiconidia calcicola</name>
    <dbReference type="NCBI Taxonomy" id="1690605"/>
    <lineage>
        <taxon>Eukaryota</taxon>
        <taxon>Fungi</taxon>
        <taxon>Dikarya</taxon>
        <taxon>Ascomycota</taxon>
        <taxon>Pezizomycotina</taxon>
        <taxon>Dothideomycetes</taxon>
        <taxon>Dothideomycetidae</taxon>
        <taxon>Mycosphaerellales</taxon>
        <taxon>Extremaceae</taxon>
        <taxon>Vermiconidia</taxon>
    </lineage>
</organism>